<keyword evidence="6 7" id="KW-0472">Membrane</keyword>
<evidence type="ECO:0000256" key="5">
    <source>
        <dbReference type="ARBA" id="ARBA00022989"/>
    </source>
</evidence>
<keyword evidence="2" id="KW-0813">Transport</keyword>
<dbReference type="InterPro" id="IPR004680">
    <property type="entry name" value="Cit_transptr-like_dom"/>
</dbReference>
<proteinExistence type="predicted"/>
<feature type="transmembrane region" description="Helical" evidence="7">
    <location>
        <begin position="541"/>
        <end position="559"/>
    </location>
</feature>
<evidence type="ECO:0000256" key="4">
    <source>
        <dbReference type="ARBA" id="ARBA00022737"/>
    </source>
</evidence>
<reference evidence="9" key="1">
    <citation type="submission" date="2021-02" db="EMBL/GenBank/DDBJ databases">
        <title>Skermanella TT6 skin isolate.</title>
        <authorList>
            <person name="Lee K."/>
            <person name="Ganzorig M."/>
        </authorList>
    </citation>
    <scope>NUCLEOTIDE SEQUENCE</scope>
    <source>
        <strain evidence="9">TT6</strain>
    </source>
</reference>
<keyword evidence="5 7" id="KW-1133">Transmembrane helix</keyword>
<evidence type="ECO:0000256" key="2">
    <source>
        <dbReference type="ARBA" id="ARBA00022448"/>
    </source>
</evidence>
<geneLocation type="plasmid" evidence="9 10">
    <name>pTT6-1</name>
</geneLocation>
<dbReference type="InterPro" id="IPR051679">
    <property type="entry name" value="DASS-Related_Transporters"/>
</dbReference>
<feature type="transmembrane region" description="Helical" evidence="7">
    <location>
        <begin position="174"/>
        <end position="196"/>
    </location>
</feature>
<feature type="transmembrane region" description="Helical" evidence="7">
    <location>
        <begin position="408"/>
        <end position="425"/>
    </location>
</feature>
<keyword evidence="9" id="KW-0614">Plasmid</keyword>
<sequence length="601" mass="63329">MSEIWTVFAIIAAIIVLFIWDRLPVIGVCVGAALSLWATGILTLNQSLAGFGDPAVIFIAALFVVSAGLEVAGVTAWAGQLLIRQAGDSRIRLIVLMMGFVGILSALISVNGAVAALLPVVVVMAIRLGRSPSQLLMPLVFGAHGGSLLMLTGSPVNVLVVEASADAGGGGFGYFEFALIGAPIVLGCIGIVVLFGERLLPNRTSRTLPPDLSRLATTLFEQYRLSGDVYQLHVRAGSPLIGKTRQAIGLARRGDLAFVTFKDARGHLIRRDTIGEGDLLVLRGPADQAAEVAREFNLAFREDAPEGEITDQLFNRDSGLAEVLIPPRSPLIGERFFPGMITESGDLIVLALQRQGVDLMPGDALAAGDTMLLQGTWKALDTRLDQAEVLVVNSPDLMRRQAVPMGRGAGTVLAALALMVFLLATGLVPPAVAGLLAAGIVLISGVLSVEQVYRSINWTTVILVGAMMPLSTAMEQTGAARLLAETLVGIVGDAGPYALLTGLFVFSAVLGQVISNTATALIIIPISVVAAQQMGISTQPVLMCVCVACAGAFLTPVATATNLMVMEPGAYRFGDYWKLGLPMLIWCFILVIFVVPVIWPF</sequence>
<dbReference type="Proteomes" id="UP000595197">
    <property type="component" value="Plasmid pTT6-1"/>
</dbReference>
<feature type="transmembrane region" description="Helical" evidence="7">
    <location>
        <begin position="91"/>
        <end position="123"/>
    </location>
</feature>
<feature type="transmembrane region" description="Helical" evidence="7">
    <location>
        <begin position="431"/>
        <end position="449"/>
    </location>
</feature>
<feature type="transmembrane region" description="Helical" evidence="7">
    <location>
        <begin position="503"/>
        <end position="529"/>
    </location>
</feature>
<feature type="transmembrane region" description="Helical" evidence="7">
    <location>
        <begin position="26"/>
        <end position="44"/>
    </location>
</feature>
<protein>
    <submittedName>
        <fullName evidence="9">SLC13 family permease</fullName>
    </submittedName>
</protein>
<evidence type="ECO:0000256" key="6">
    <source>
        <dbReference type="ARBA" id="ARBA00023136"/>
    </source>
</evidence>
<dbReference type="PANTHER" id="PTHR43652:SF2">
    <property type="entry name" value="BASIC AMINO ACID ANTIPORTER YFCC-RELATED"/>
    <property type="match status" value="1"/>
</dbReference>
<gene>
    <name evidence="9" type="ORF">IGS68_31345</name>
</gene>
<accession>A0ABX7BEW7</accession>
<dbReference type="SUPFAM" id="SSF116726">
    <property type="entry name" value="TrkA C-terminal domain-like"/>
    <property type="match status" value="2"/>
</dbReference>
<dbReference type="Pfam" id="PF03600">
    <property type="entry name" value="CitMHS"/>
    <property type="match status" value="1"/>
</dbReference>
<feature type="transmembrane region" description="Helical" evidence="7">
    <location>
        <begin position="579"/>
        <end position="599"/>
    </location>
</feature>
<dbReference type="RefSeq" id="WP_201082217.1">
    <property type="nucleotide sequence ID" value="NZ_CP067421.1"/>
</dbReference>
<organism evidence="9 10">
    <name type="scientific">Skermanella cutis</name>
    <dbReference type="NCBI Taxonomy" id="2775420"/>
    <lineage>
        <taxon>Bacteria</taxon>
        <taxon>Pseudomonadati</taxon>
        <taxon>Pseudomonadota</taxon>
        <taxon>Alphaproteobacteria</taxon>
        <taxon>Rhodospirillales</taxon>
        <taxon>Azospirillaceae</taxon>
        <taxon>Skermanella</taxon>
    </lineage>
</organism>
<dbReference type="EMBL" id="CP067421">
    <property type="protein sequence ID" value="QQP92932.1"/>
    <property type="molecule type" value="Genomic_DNA"/>
</dbReference>
<name>A0ABX7BEW7_9PROT</name>
<feature type="transmembrane region" description="Helical" evidence="7">
    <location>
        <begin position="56"/>
        <end position="79"/>
    </location>
</feature>
<evidence type="ECO:0000313" key="10">
    <source>
        <dbReference type="Proteomes" id="UP000595197"/>
    </source>
</evidence>
<evidence type="ECO:0000256" key="7">
    <source>
        <dbReference type="SAM" id="Phobius"/>
    </source>
</evidence>
<evidence type="ECO:0000259" key="8">
    <source>
        <dbReference type="Pfam" id="PF03600"/>
    </source>
</evidence>
<dbReference type="Gene3D" id="3.30.70.1450">
    <property type="entry name" value="Regulator of K+ conductance, C-terminal domain"/>
    <property type="match status" value="1"/>
</dbReference>
<dbReference type="PANTHER" id="PTHR43652">
    <property type="entry name" value="BASIC AMINO ACID ANTIPORTER YFCC-RELATED"/>
    <property type="match status" value="1"/>
</dbReference>
<evidence type="ECO:0000313" key="9">
    <source>
        <dbReference type="EMBL" id="QQP92932.1"/>
    </source>
</evidence>
<dbReference type="InterPro" id="IPR036721">
    <property type="entry name" value="RCK_C_sf"/>
</dbReference>
<feature type="transmembrane region" description="Helical" evidence="7">
    <location>
        <begin position="456"/>
        <end position="474"/>
    </location>
</feature>
<evidence type="ECO:0000256" key="3">
    <source>
        <dbReference type="ARBA" id="ARBA00022692"/>
    </source>
</evidence>
<evidence type="ECO:0000256" key="1">
    <source>
        <dbReference type="ARBA" id="ARBA00004141"/>
    </source>
</evidence>
<feature type="domain" description="Citrate transporter-like" evidence="8">
    <location>
        <begin position="15"/>
        <end position="548"/>
    </location>
</feature>
<feature type="transmembrane region" description="Helical" evidence="7">
    <location>
        <begin position="5"/>
        <end position="20"/>
    </location>
</feature>
<keyword evidence="3 7" id="KW-0812">Transmembrane</keyword>
<comment type="subcellular location">
    <subcellularLocation>
        <location evidence="1">Membrane</location>
        <topology evidence="1">Multi-pass membrane protein</topology>
    </subcellularLocation>
</comment>
<keyword evidence="4" id="KW-0677">Repeat</keyword>
<keyword evidence="10" id="KW-1185">Reference proteome</keyword>